<comment type="caution">
    <text evidence="3">The sequence shown here is derived from an EMBL/GenBank/DDBJ whole genome shotgun (WGS) entry which is preliminary data.</text>
</comment>
<dbReference type="EMBL" id="BLAL01000005">
    <property type="protein sequence ID" value="GES73167.1"/>
    <property type="molecule type" value="Genomic_DNA"/>
</dbReference>
<dbReference type="PROSITE" id="PS50118">
    <property type="entry name" value="HMG_BOX_2"/>
    <property type="match status" value="1"/>
</dbReference>
<reference evidence="3" key="1">
    <citation type="submission" date="2019-10" db="EMBL/GenBank/DDBJ databases">
        <title>Conservation and host-specific expression of non-tandemly repeated heterogenous ribosome RNA gene in arbuscular mycorrhizal fungi.</title>
        <authorList>
            <person name="Maeda T."/>
            <person name="Kobayashi Y."/>
            <person name="Nakagawa T."/>
            <person name="Ezawa T."/>
            <person name="Yamaguchi K."/>
            <person name="Bino T."/>
            <person name="Nishimoto Y."/>
            <person name="Shigenobu S."/>
            <person name="Kawaguchi M."/>
        </authorList>
    </citation>
    <scope>NUCLEOTIDE SEQUENCE</scope>
    <source>
        <strain evidence="3">HR1</strain>
    </source>
</reference>
<organism evidence="3 4">
    <name type="scientific">Rhizophagus clarus</name>
    <dbReference type="NCBI Taxonomy" id="94130"/>
    <lineage>
        <taxon>Eukaryota</taxon>
        <taxon>Fungi</taxon>
        <taxon>Fungi incertae sedis</taxon>
        <taxon>Mucoromycota</taxon>
        <taxon>Glomeromycotina</taxon>
        <taxon>Glomeromycetes</taxon>
        <taxon>Glomerales</taxon>
        <taxon>Glomeraceae</taxon>
        <taxon>Rhizophagus</taxon>
    </lineage>
</organism>
<protein>
    <recommendedName>
        <fullName evidence="2">HMG box domain-containing protein</fullName>
    </recommendedName>
</protein>
<dbReference type="SUPFAM" id="SSF47095">
    <property type="entry name" value="HMG-box"/>
    <property type="match status" value="1"/>
</dbReference>
<keyword evidence="1" id="KW-0539">Nucleus</keyword>
<dbReference type="Proteomes" id="UP000615446">
    <property type="component" value="Unassembled WGS sequence"/>
</dbReference>
<dbReference type="InterPro" id="IPR036910">
    <property type="entry name" value="HMG_box_dom_sf"/>
</dbReference>
<accession>A0A8H3KP05</accession>
<evidence type="ECO:0000259" key="2">
    <source>
        <dbReference type="PROSITE" id="PS50118"/>
    </source>
</evidence>
<dbReference type="AlphaFoldDB" id="A0A8H3KP05"/>
<keyword evidence="1" id="KW-0238">DNA-binding</keyword>
<gene>
    <name evidence="3" type="ORF">RCL2_000070800</name>
</gene>
<evidence type="ECO:0000256" key="1">
    <source>
        <dbReference type="PROSITE-ProRule" id="PRU00267"/>
    </source>
</evidence>
<evidence type="ECO:0000313" key="4">
    <source>
        <dbReference type="Proteomes" id="UP000615446"/>
    </source>
</evidence>
<sequence>MYSELSEEALSLIEEMRLKHEAEINCLSKKLNLNPEFIKDIMQYQRGHVIQKKRKISAYNLFQMDWWKNKTNDYNLSTANVQKICADDWKKLEENDYKFYQEQANEITNNQKLNPTKFIENAKSRSTVLNKEILNIKRIFNSLQITCGQEFITLTVSNNNELNSNYFGSNVGEEFYRNSSKFRDFVAPFRSFSVVKYNEHIDILDKVKKSFQNQDLLLEAENNKNVETDIDINKVNSKDVRNNVRKLLKSKFEKDVNGTTIPYKNWITQKKYAIENWPDDVIFQDYDNIKNEKDRKKVLLALKDIKFVRLD</sequence>
<dbReference type="OrthoDB" id="2309678at2759"/>
<dbReference type="GO" id="GO:0005634">
    <property type="term" value="C:nucleus"/>
    <property type="evidence" value="ECO:0007669"/>
    <property type="project" value="UniProtKB-UniRule"/>
</dbReference>
<evidence type="ECO:0000313" key="3">
    <source>
        <dbReference type="EMBL" id="GES73167.1"/>
    </source>
</evidence>
<dbReference type="Gene3D" id="1.10.30.10">
    <property type="entry name" value="High mobility group box domain"/>
    <property type="match status" value="1"/>
</dbReference>
<proteinExistence type="predicted"/>
<dbReference type="GO" id="GO:0003677">
    <property type="term" value="F:DNA binding"/>
    <property type="evidence" value="ECO:0007669"/>
    <property type="project" value="UniProtKB-UniRule"/>
</dbReference>
<name>A0A8H3KP05_9GLOM</name>
<dbReference type="Pfam" id="PF09011">
    <property type="entry name" value="HMG_box_2"/>
    <property type="match status" value="1"/>
</dbReference>
<dbReference type="CDD" id="cd00084">
    <property type="entry name" value="HMG-box_SF"/>
    <property type="match status" value="1"/>
</dbReference>
<feature type="domain" description="HMG box" evidence="2">
    <location>
        <begin position="52"/>
        <end position="119"/>
    </location>
</feature>
<dbReference type="InterPro" id="IPR009071">
    <property type="entry name" value="HMG_box_dom"/>
</dbReference>
<feature type="DNA-binding region" description="HMG box" evidence="1">
    <location>
        <begin position="52"/>
        <end position="119"/>
    </location>
</feature>